<accession>A0A174CRI3</accession>
<dbReference type="STRING" id="338188.ERS852397_01492"/>
<name>A0A174CRI3_9BACE</name>
<gene>
    <name evidence="1" type="ORF">ERS852397_01492</name>
</gene>
<protein>
    <submittedName>
        <fullName evidence="1">Transposase IS116/IS110/IS902 family protein</fullName>
    </submittedName>
</protein>
<sequence>MTYVGIDVSKATFVAAYSSAKTSRTITFKISIEGYFCRNAL</sequence>
<evidence type="ECO:0000313" key="1">
    <source>
        <dbReference type="EMBL" id="CUO15962.1"/>
    </source>
</evidence>
<dbReference type="AlphaFoldDB" id="A0A174CRI3"/>
<evidence type="ECO:0000313" key="2">
    <source>
        <dbReference type="Proteomes" id="UP000095517"/>
    </source>
</evidence>
<dbReference type="EMBL" id="CYZH01000006">
    <property type="protein sequence ID" value="CUO15962.1"/>
    <property type="molecule type" value="Genomic_DNA"/>
</dbReference>
<dbReference type="Proteomes" id="UP000095517">
    <property type="component" value="Unassembled WGS sequence"/>
</dbReference>
<proteinExistence type="predicted"/>
<organism evidence="1 2">
    <name type="scientific">Bacteroides finegoldii</name>
    <dbReference type="NCBI Taxonomy" id="338188"/>
    <lineage>
        <taxon>Bacteria</taxon>
        <taxon>Pseudomonadati</taxon>
        <taxon>Bacteroidota</taxon>
        <taxon>Bacteroidia</taxon>
        <taxon>Bacteroidales</taxon>
        <taxon>Bacteroidaceae</taxon>
        <taxon>Bacteroides</taxon>
    </lineage>
</organism>
<reference evidence="1 2" key="1">
    <citation type="submission" date="2015-09" db="EMBL/GenBank/DDBJ databases">
        <authorList>
            <consortium name="Pathogen Informatics"/>
        </authorList>
    </citation>
    <scope>NUCLEOTIDE SEQUENCE [LARGE SCALE GENOMIC DNA]</scope>
    <source>
        <strain evidence="1 2">2789STDY5608840</strain>
    </source>
</reference>